<dbReference type="RefSeq" id="WP_189042598.1">
    <property type="nucleotide sequence ID" value="NZ_BMJQ01000002.1"/>
</dbReference>
<evidence type="ECO:0000256" key="1">
    <source>
        <dbReference type="ARBA" id="ARBA00004871"/>
    </source>
</evidence>
<dbReference type="GO" id="GO:0004764">
    <property type="term" value="F:shikimate 3-dehydrogenase (NADP+) activity"/>
    <property type="evidence" value="ECO:0007669"/>
    <property type="project" value="InterPro"/>
</dbReference>
<dbReference type="GO" id="GO:0050661">
    <property type="term" value="F:NADP binding"/>
    <property type="evidence" value="ECO:0007669"/>
    <property type="project" value="TreeGrafter"/>
</dbReference>
<gene>
    <name evidence="5" type="ORF">GCM10011611_07040</name>
</gene>
<reference evidence="5" key="1">
    <citation type="journal article" date="2014" name="Int. J. Syst. Evol. Microbiol.">
        <title>Complete genome sequence of Corynebacterium casei LMG S-19264T (=DSM 44701T), isolated from a smear-ripened cheese.</title>
        <authorList>
            <consortium name="US DOE Joint Genome Institute (JGI-PGF)"/>
            <person name="Walter F."/>
            <person name="Albersmeier A."/>
            <person name="Kalinowski J."/>
            <person name="Ruckert C."/>
        </authorList>
    </citation>
    <scope>NUCLEOTIDE SEQUENCE</scope>
    <source>
        <strain evidence="5">CGMCC 1.15725</strain>
    </source>
</reference>
<keyword evidence="2" id="KW-0560">Oxidoreductase</keyword>
<dbReference type="InterPro" id="IPR013708">
    <property type="entry name" value="Shikimate_DH-bd_N"/>
</dbReference>
<dbReference type="EMBL" id="BMJQ01000002">
    <property type="protein sequence ID" value="GGF04247.1"/>
    <property type="molecule type" value="Genomic_DNA"/>
</dbReference>
<comment type="caution">
    <text evidence="5">The sequence shown here is derived from an EMBL/GenBank/DDBJ whole genome shotgun (WGS) entry which is preliminary data.</text>
</comment>
<dbReference type="Gene3D" id="3.40.50.10860">
    <property type="entry name" value="Leucine Dehydrogenase, chain A, domain 1"/>
    <property type="match status" value="1"/>
</dbReference>
<dbReference type="PANTHER" id="PTHR21089">
    <property type="entry name" value="SHIKIMATE DEHYDROGENASE"/>
    <property type="match status" value="1"/>
</dbReference>
<dbReference type="Gene3D" id="3.40.50.720">
    <property type="entry name" value="NAD(P)-binding Rossmann-like Domain"/>
    <property type="match status" value="1"/>
</dbReference>
<evidence type="ECO:0000259" key="4">
    <source>
        <dbReference type="Pfam" id="PF08501"/>
    </source>
</evidence>
<evidence type="ECO:0000313" key="6">
    <source>
        <dbReference type="Proteomes" id="UP000646365"/>
    </source>
</evidence>
<dbReference type="PANTHER" id="PTHR21089:SF1">
    <property type="entry name" value="BIFUNCTIONAL 3-DEHYDROQUINATE DEHYDRATASE_SHIKIMATE DEHYDROGENASE, CHLOROPLASTIC"/>
    <property type="match status" value="1"/>
</dbReference>
<dbReference type="GO" id="GO:0005829">
    <property type="term" value="C:cytosol"/>
    <property type="evidence" value="ECO:0007669"/>
    <property type="project" value="TreeGrafter"/>
</dbReference>
<dbReference type="InterPro" id="IPR022893">
    <property type="entry name" value="Shikimate_DH_fam"/>
</dbReference>
<keyword evidence="3" id="KW-0028">Amino-acid biosynthesis</keyword>
<protein>
    <submittedName>
        <fullName evidence="5">Shikimate dehydrogenase</fullName>
    </submittedName>
</protein>
<comment type="pathway">
    <text evidence="1">Metabolic intermediate biosynthesis; chorismate biosynthesis; chorismate from D-erythrose 4-phosphate and phosphoenolpyruvate: step 4/7.</text>
</comment>
<evidence type="ECO:0000313" key="5">
    <source>
        <dbReference type="EMBL" id="GGF04247.1"/>
    </source>
</evidence>
<dbReference type="SUPFAM" id="SSF51735">
    <property type="entry name" value="NAD(P)-binding Rossmann-fold domains"/>
    <property type="match status" value="1"/>
</dbReference>
<dbReference type="InterPro" id="IPR046346">
    <property type="entry name" value="Aminoacid_DH-like_N_sf"/>
</dbReference>
<dbReference type="GO" id="GO:0009423">
    <property type="term" value="P:chorismate biosynthetic process"/>
    <property type="evidence" value="ECO:0007669"/>
    <property type="project" value="TreeGrafter"/>
</dbReference>
<keyword evidence="3" id="KW-0057">Aromatic amino acid biosynthesis</keyword>
<dbReference type="Pfam" id="PF08501">
    <property type="entry name" value="Shikimate_dh_N"/>
    <property type="match status" value="1"/>
</dbReference>
<reference evidence="5" key="2">
    <citation type="submission" date="2020-09" db="EMBL/GenBank/DDBJ databases">
        <authorList>
            <person name="Sun Q."/>
            <person name="Zhou Y."/>
        </authorList>
    </citation>
    <scope>NUCLEOTIDE SEQUENCE</scope>
    <source>
        <strain evidence="5">CGMCC 1.15725</strain>
    </source>
</reference>
<dbReference type="SUPFAM" id="SSF53223">
    <property type="entry name" value="Aminoacid dehydrogenase-like, N-terminal domain"/>
    <property type="match status" value="1"/>
</dbReference>
<dbReference type="Proteomes" id="UP000646365">
    <property type="component" value="Unassembled WGS sequence"/>
</dbReference>
<sequence length="274" mass="28514">MNLTGATRLNVILGDPIAQVKSPNGVTQAFADRGHDGLLAPVQVGVEDLGAFLAVADRLKNLDGIIVTVPHKFACFKHCRSASERADFLGAVNIMRRRPEGGWHGDMVDGLGFVGAVRAQGYEPEGKRALLVGAGGAGSAIALALVEAGVRELAIHDADHKRRDDLIQRLNALGRATVEAGSPDPTGYDLVANATPAGMRPGDPLPVDAGKLTPDTFVGCVITVPAVSPLIDAARRRGCPTSTGTEMYQALQSAMVDFLLAPQAASPLAASERA</sequence>
<proteinExistence type="predicted"/>
<name>A0A8J3E200_9PROT</name>
<dbReference type="AlphaFoldDB" id="A0A8J3E200"/>
<accession>A0A8J3E200</accession>
<feature type="domain" description="Shikimate dehydrogenase substrate binding N-terminal" evidence="4">
    <location>
        <begin position="12"/>
        <end position="94"/>
    </location>
</feature>
<organism evidence="5 6">
    <name type="scientific">Aliidongia dinghuensis</name>
    <dbReference type="NCBI Taxonomy" id="1867774"/>
    <lineage>
        <taxon>Bacteria</taxon>
        <taxon>Pseudomonadati</taxon>
        <taxon>Pseudomonadota</taxon>
        <taxon>Alphaproteobacteria</taxon>
        <taxon>Rhodospirillales</taxon>
        <taxon>Dongiaceae</taxon>
        <taxon>Aliidongia</taxon>
    </lineage>
</organism>
<dbReference type="InterPro" id="IPR036291">
    <property type="entry name" value="NAD(P)-bd_dom_sf"/>
</dbReference>
<dbReference type="GO" id="GO:0019632">
    <property type="term" value="P:shikimate metabolic process"/>
    <property type="evidence" value="ECO:0007669"/>
    <property type="project" value="TreeGrafter"/>
</dbReference>
<keyword evidence="6" id="KW-1185">Reference proteome</keyword>
<evidence type="ECO:0000256" key="3">
    <source>
        <dbReference type="ARBA" id="ARBA00023141"/>
    </source>
</evidence>
<evidence type="ECO:0000256" key="2">
    <source>
        <dbReference type="ARBA" id="ARBA00023002"/>
    </source>
</evidence>
<dbReference type="GO" id="GO:0009073">
    <property type="term" value="P:aromatic amino acid family biosynthetic process"/>
    <property type="evidence" value="ECO:0007669"/>
    <property type="project" value="UniProtKB-KW"/>
</dbReference>